<keyword evidence="13" id="KW-1185">Reference proteome</keyword>
<evidence type="ECO:0000313" key="12">
    <source>
        <dbReference type="EMBL" id="KAG2183160.1"/>
    </source>
</evidence>
<evidence type="ECO:0000256" key="6">
    <source>
        <dbReference type="ARBA" id="ARBA00023326"/>
    </source>
</evidence>
<dbReference type="InterPro" id="IPR029070">
    <property type="entry name" value="Chitinase_insertion_sf"/>
</dbReference>
<proteinExistence type="inferred from homology"/>
<comment type="caution">
    <text evidence="12">The sequence shown here is derived from an EMBL/GenBank/DDBJ whole genome shotgun (WGS) entry which is preliminary data.</text>
</comment>
<evidence type="ECO:0000256" key="7">
    <source>
        <dbReference type="RuleBase" id="RU000489"/>
    </source>
</evidence>
<organism evidence="12 13">
    <name type="scientific">Mortierella isabellina</name>
    <name type="common">Filamentous fungus</name>
    <name type="synonym">Umbelopsis isabellina</name>
    <dbReference type="NCBI Taxonomy" id="91625"/>
    <lineage>
        <taxon>Eukaryota</taxon>
        <taxon>Fungi</taxon>
        <taxon>Fungi incertae sedis</taxon>
        <taxon>Mucoromycota</taxon>
        <taxon>Mucoromycotina</taxon>
        <taxon>Umbelopsidomycetes</taxon>
        <taxon>Umbelopsidales</taxon>
        <taxon>Umbelopsidaceae</taxon>
        <taxon>Umbelopsis</taxon>
    </lineage>
</organism>
<keyword evidence="2 7" id="KW-0378">Hydrolase</keyword>
<comment type="similarity">
    <text evidence="8">Belongs to the glycosyl hydrolase 18 family.</text>
</comment>
<evidence type="ECO:0000256" key="10">
    <source>
        <dbReference type="SAM" id="SignalP"/>
    </source>
</evidence>
<evidence type="ECO:0000256" key="4">
    <source>
        <dbReference type="ARBA" id="ARBA00023277"/>
    </source>
</evidence>
<evidence type="ECO:0000256" key="2">
    <source>
        <dbReference type="ARBA" id="ARBA00022801"/>
    </source>
</evidence>
<dbReference type="Proteomes" id="UP000654370">
    <property type="component" value="Unassembled WGS sequence"/>
</dbReference>
<keyword evidence="4" id="KW-0119">Carbohydrate metabolism</keyword>
<evidence type="ECO:0000259" key="11">
    <source>
        <dbReference type="PROSITE" id="PS51910"/>
    </source>
</evidence>
<evidence type="ECO:0000256" key="3">
    <source>
        <dbReference type="ARBA" id="ARBA00023024"/>
    </source>
</evidence>
<dbReference type="AlphaFoldDB" id="A0A8H7Q097"/>
<dbReference type="Pfam" id="PF00704">
    <property type="entry name" value="Glyco_hydro_18"/>
    <property type="match status" value="1"/>
</dbReference>
<dbReference type="InterPro" id="IPR001223">
    <property type="entry name" value="Glyco_hydro18_cat"/>
</dbReference>
<dbReference type="GO" id="GO:0008843">
    <property type="term" value="F:endochitinase activity"/>
    <property type="evidence" value="ECO:0007669"/>
    <property type="project" value="UniProtKB-EC"/>
</dbReference>
<reference evidence="12" key="1">
    <citation type="submission" date="2020-12" db="EMBL/GenBank/DDBJ databases">
        <title>Metabolic potential, ecology and presence of endohyphal bacteria is reflected in genomic diversity of Mucoromycotina.</title>
        <authorList>
            <person name="Muszewska A."/>
            <person name="Okrasinska A."/>
            <person name="Steczkiewicz K."/>
            <person name="Drgas O."/>
            <person name="Orlowska M."/>
            <person name="Perlinska-Lenart U."/>
            <person name="Aleksandrzak-Piekarczyk T."/>
            <person name="Szatraj K."/>
            <person name="Zielenkiewicz U."/>
            <person name="Pilsyk S."/>
            <person name="Malc E."/>
            <person name="Mieczkowski P."/>
            <person name="Kruszewska J.S."/>
            <person name="Biernat P."/>
            <person name="Pawlowska J."/>
        </authorList>
    </citation>
    <scope>NUCLEOTIDE SEQUENCE</scope>
    <source>
        <strain evidence="12">WA0000067209</strain>
    </source>
</reference>
<dbReference type="InterPro" id="IPR017853">
    <property type="entry name" value="GH"/>
</dbReference>
<dbReference type="SUPFAM" id="SSF51445">
    <property type="entry name" value="(Trans)glycosidases"/>
    <property type="match status" value="1"/>
</dbReference>
<dbReference type="PANTHER" id="PTHR11177:SF392">
    <property type="entry name" value="HAP41P"/>
    <property type="match status" value="1"/>
</dbReference>
<dbReference type="GO" id="GO:0008061">
    <property type="term" value="F:chitin binding"/>
    <property type="evidence" value="ECO:0007669"/>
    <property type="project" value="InterPro"/>
</dbReference>
<dbReference type="SMART" id="SM00636">
    <property type="entry name" value="Glyco_18"/>
    <property type="match status" value="1"/>
</dbReference>
<dbReference type="PANTHER" id="PTHR11177">
    <property type="entry name" value="CHITINASE"/>
    <property type="match status" value="1"/>
</dbReference>
<dbReference type="InterPro" id="IPR001579">
    <property type="entry name" value="Glyco_hydro_18_chit_AS"/>
</dbReference>
<feature type="domain" description="GH18" evidence="11">
    <location>
        <begin position="26"/>
        <end position="379"/>
    </location>
</feature>
<dbReference type="OrthoDB" id="76388at2759"/>
<dbReference type="GO" id="GO:0005576">
    <property type="term" value="C:extracellular region"/>
    <property type="evidence" value="ECO:0007669"/>
    <property type="project" value="TreeGrafter"/>
</dbReference>
<dbReference type="InterPro" id="IPR011583">
    <property type="entry name" value="Chitinase_II/V-like_cat"/>
</dbReference>
<dbReference type="GO" id="GO:0000272">
    <property type="term" value="P:polysaccharide catabolic process"/>
    <property type="evidence" value="ECO:0007669"/>
    <property type="project" value="UniProtKB-KW"/>
</dbReference>
<comment type="catalytic activity">
    <reaction evidence="1">
        <text>Random endo-hydrolysis of N-acetyl-beta-D-glucosaminide (1-&gt;4)-beta-linkages in chitin and chitodextrins.</text>
        <dbReference type="EC" id="3.2.1.14"/>
    </reaction>
</comment>
<evidence type="ECO:0000256" key="5">
    <source>
        <dbReference type="ARBA" id="ARBA00023295"/>
    </source>
</evidence>
<keyword evidence="3" id="KW-0146">Chitin degradation</keyword>
<feature type="compositionally biased region" description="Basic residues" evidence="9">
    <location>
        <begin position="382"/>
        <end position="392"/>
    </location>
</feature>
<evidence type="ECO:0000256" key="9">
    <source>
        <dbReference type="SAM" id="MobiDB-lite"/>
    </source>
</evidence>
<gene>
    <name evidence="12" type="ORF">INT43_006155</name>
</gene>
<keyword evidence="10" id="KW-0732">Signal</keyword>
<dbReference type="Gene3D" id="3.10.50.10">
    <property type="match status" value="1"/>
</dbReference>
<evidence type="ECO:0000256" key="8">
    <source>
        <dbReference type="RuleBase" id="RU004453"/>
    </source>
</evidence>
<keyword evidence="6" id="KW-0624">Polysaccharide degradation</keyword>
<feature type="region of interest" description="Disordered" evidence="9">
    <location>
        <begin position="382"/>
        <end position="403"/>
    </location>
</feature>
<feature type="signal peptide" evidence="10">
    <location>
        <begin position="1"/>
        <end position="19"/>
    </location>
</feature>
<evidence type="ECO:0000313" key="13">
    <source>
        <dbReference type="Proteomes" id="UP000654370"/>
    </source>
</evidence>
<feature type="chain" id="PRO_5034094533" description="GH18 domain-containing protein" evidence="10">
    <location>
        <begin position="20"/>
        <end position="403"/>
    </location>
</feature>
<dbReference type="PROSITE" id="PS51910">
    <property type="entry name" value="GH18_2"/>
    <property type="match status" value="1"/>
</dbReference>
<keyword evidence="5 7" id="KW-0326">Glycosidase</keyword>
<dbReference type="EMBL" id="JAEPQZ010000003">
    <property type="protein sequence ID" value="KAG2183160.1"/>
    <property type="molecule type" value="Genomic_DNA"/>
</dbReference>
<dbReference type="Gene3D" id="3.20.20.80">
    <property type="entry name" value="Glycosidases"/>
    <property type="match status" value="1"/>
</dbReference>
<dbReference type="GO" id="GO:0006032">
    <property type="term" value="P:chitin catabolic process"/>
    <property type="evidence" value="ECO:0007669"/>
    <property type="project" value="UniProtKB-KW"/>
</dbReference>
<protein>
    <recommendedName>
        <fullName evidence="11">GH18 domain-containing protein</fullName>
    </recommendedName>
</protein>
<evidence type="ECO:0000256" key="1">
    <source>
        <dbReference type="ARBA" id="ARBA00000822"/>
    </source>
</evidence>
<accession>A0A8H7Q097</accession>
<dbReference type="PROSITE" id="PS01095">
    <property type="entry name" value="GH18_1"/>
    <property type="match status" value="1"/>
</dbReference>
<name>A0A8H7Q097_MORIS</name>
<dbReference type="InterPro" id="IPR050314">
    <property type="entry name" value="Glycosyl_Hydrlase_18"/>
</dbReference>
<sequence>MKLLSISALAGLLIAQVASRAVGSDGKLVVGYWTGSDVSTLNFSQLTHVNYAFSTIQDGVPNLPDTLKSLVPAAHAADTKVLLSIGGWGGGNGFTPSFNNSAGRAKFVKATKKIIDETGIDGIDIDWEYPGEPGACGQPYQADDTANYLTVLKELRAAIGNKKILSAATATHPFVDNKGKPSKDISAFAKVFDYINLMSYDLNGIWGLTTGANAPMVKGRGGVAASVVQGVTDWSKAGMPMNQIVVGTPFYGHNMTSVHSMGKNSPTDEYVPVVGGNTGHNCNGGGFSTETGWTDIVPYLAANRTSAVAPWVRKFDTITRTPWLTNTKTNEFISYDDPISLAEKVDYVVCMDLLGVMTWELSLDNGELLRVLAEIFDKAKPHGHQHGGHSKSAHCVPTGPPKA</sequence>